<organism evidence="2 3">
    <name type="scientific">Mangrovimicrobium sediminis</name>
    <dbReference type="NCBI Taxonomy" id="2562682"/>
    <lineage>
        <taxon>Bacteria</taxon>
        <taxon>Pseudomonadati</taxon>
        <taxon>Pseudomonadota</taxon>
        <taxon>Gammaproteobacteria</taxon>
        <taxon>Cellvibrionales</taxon>
        <taxon>Halieaceae</taxon>
        <taxon>Mangrovimicrobium</taxon>
    </lineage>
</organism>
<feature type="chain" id="PRO_5021273031" evidence="1">
    <location>
        <begin position="28"/>
        <end position="489"/>
    </location>
</feature>
<dbReference type="Proteomes" id="UP000298050">
    <property type="component" value="Unassembled WGS sequence"/>
</dbReference>
<keyword evidence="3" id="KW-1185">Reference proteome</keyword>
<dbReference type="AlphaFoldDB" id="A0A4Z0M402"/>
<evidence type="ECO:0000256" key="1">
    <source>
        <dbReference type="SAM" id="SignalP"/>
    </source>
</evidence>
<reference evidence="2 3" key="1">
    <citation type="submission" date="2019-04" db="EMBL/GenBank/DDBJ databases">
        <title>Taxonomy of novel Haliea sp. from mangrove soil of West Coast of India.</title>
        <authorList>
            <person name="Verma A."/>
            <person name="Kumar P."/>
            <person name="Krishnamurthi S."/>
        </authorList>
    </citation>
    <scope>NUCLEOTIDE SEQUENCE [LARGE SCALE GENOMIC DNA]</scope>
    <source>
        <strain evidence="2 3">SAOS-164</strain>
    </source>
</reference>
<feature type="signal peptide" evidence="1">
    <location>
        <begin position="1"/>
        <end position="27"/>
    </location>
</feature>
<dbReference type="EMBL" id="SRLE01000006">
    <property type="protein sequence ID" value="TGD74098.1"/>
    <property type="molecule type" value="Genomic_DNA"/>
</dbReference>
<accession>A0A4Z0M402</accession>
<protein>
    <submittedName>
        <fullName evidence="2">Uncharacterized protein</fullName>
    </submittedName>
</protein>
<keyword evidence="1" id="KW-0732">Signal</keyword>
<dbReference type="OrthoDB" id="5763254at2"/>
<evidence type="ECO:0000313" key="3">
    <source>
        <dbReference type="Proteomes" id="UP000298050"/>
    </source>
</evidence>
<gene>
    <name evidence="2" type="ORF">E4634_08160</name>
</gene>
<comment type="caution">
    <text evidence="2">The sequence shown here is derived from an EMBL/GenBank/DDBJ whole genome shotgun (WGS) entry which is preliminary data.</text>
</comment>
<evidence type="ECO:0000313" key="2">
    <source>
        <dbReference type="EMBL" id="TGD74098.1"/>
    </source>
</evidence>
<dbReference type="RefSeq" id="WP_135442637.1">
    <property type="nucleotide sequence ID" value="NZ_SRLE01000006.1"/>
</dbReference>
<name>A0A4Z0M402_9GAMM</name>
<proteinExistence type="predicted"/>
<sequence>MNANFKPLGLAAAVATATAGYAGVVNAQATLAGNTQLGDLAIVPYYTVMEGYATGVNVINTSGRTQAVKIRFRRAADSMDALDFNVVLSPYDMYTGFIQESGGDIFFISNDNSCTAPAYPAGGFKMPNIFREGAETGYIEILSMGAPIAETEAVAVSAKHDATGVPADCAGVRDNFFADGVSATVRGVVDSTTTVQNVAGVPTDNTWEEAPESLKVSYFIKDDDSGIEFGNNAVHIAEFLDGPAMTNQQRGVRDGDLLGFDHPNLDGGSPIGGGASIGLYEPLRVTLGAAALINDWSQNSTGTFSVDTDWVVTIPGQYLMMDLPQYIALYEAGTPELCTYAAGCDFRDIPMEAGFTVYDREERGITVDPGDLVVSPQPPEEIEIVALDKEVNVIQWGTSPVLDAPSQIIVDKPAGAAFGWSSLVATSSASKVQSICEYDLVNPLNPMTCTPTSTPAPLIGFAAWQRNFAELAEANYGRIVEHSRVQSSS</sequence>